<protein>
    <submittedName>
        <fullName evidence="2">Uncharacterized protein</fullName>
    </submittedName>
</protein>
<evidence type="ECO:0000313" key="2">
    <source>
        <dbReference type="EMBL" id="GFD47556.1"/>
    </source>
</evidence>
<dbReference type="EMBL" id="BKCJ011701988">
    <property type="protein sequence ID" value="GFD47556.1"/>
    <property type="molecule type" value="Genomic_DNA"/>
</dbReference>
<feature type="non-terminal residue" evidence="2">
    <location>
        <position position="1"/>
    </location>
</feature>
<feature type="compositionally biased region" description="Acidic residues" evidence="1">
    <location>
        <begin position="118"/>
        <end position="132"/>
    </location>
</feature>
<comment type="caution">
    <text evidence="2">The sequence shown here is derived from an EMBL/GenBank/DDBJ whole genome shotgun (WGS) entry which is preliminary data.</text>
</comment>
<dbReference type="AlphaFoldDB" id="A0A699WPG2"/>
<feature type="non-terminal residue" evidence="2">
    <location>
        <position position="132"/>
    </location>
</feature>
<feature type="compositionally biased region" description="Basic and acidic residues" evidence="1">
    <location>
        <begin position="87"/>
        <end position="100"/>
    </location>
</feature>
<organism evidence="2">
    <name type="scientific">Tanacetum cinerariifolium</name>
    <name type="common">Dalmatian daisy</name>
    <name type="synonym">Chrysanthemum cinerariifolium</name>
    <dbReference type="NCBI Taxonomy" id="118510"/>
    <lineage>
        <taxon>Eukaryota</taxon>
        <taxon>Viridiplantae</taxon>
        <taxon>Streptophyta</taxon>
        <taxon>Embryophyta</taxon>
        <taxon>Tracheophyta</taxon>
        <taxon>Spermatophyta</taxon>
        <taxon>Magnoliopsida</taxon>
        <taxon>eudicotyledons</taxon>
        <taxon>Gunneridae</taxon>
        <taxon>Pentapetalae</taxon>
        <taxon>asterids</taxon>
        <taxon>campanulids</taxon>
        <taxon>Asterales</taxon>
        <taxon>Asteraceae</taxon>
        <taxon>Asteroideae</taxon>
        <taxon>Anthemideae</taxon>
        <taxon>Anthemidinae</taxon>
        <taxon>Tanacetum</taxon>
    </lineage>
</organism>
<accession>A0A699WPG2</accession>
<name>A0A699WPG2_TANCI</name>
<feature type="region of interest" description="Disordered" evidence="1">
    <location>
        <begin position="64"/>
        <end position="132"/>
    </location>
</feature>
<evidence type="ECO:0000256" key="1">
    <source>
        <dbReference type="SAM" id="MobiDB-lite"/>
    </source>
</evidence>
<gene>
    <name evidence="2" type="ORF">Tci_919525</name>
</gene>
<reference evidence="2" key="1">
    <citation type="journal article" date="2019" name="Sci. Rep.">
        <title>Draft genome of Tanacetum cinerariifolium, the natural source of mosquito coil.</title>
        <authorList>
            <person name="Yamashiro T."/>
            <person name="Shiraishi A."/>
            <person name="Satake H."/>
            <person name="Nakayama K."/>
        </authorList>
    </citation>
    <scope>NUCLEOTIDE SEQUENCE</scope>
</reference>
<proteinExistence type="predicted"/>
<sequence>SSYEVIVNGYFGMPMDPLDPYAQLVIEAPLSPDYIPGPEAPHSPDYIRGPEYPEYLSLADDVLPAKEQPLPATVSPTAESPGYITDSEPKMDPKEKNGDDEKSEGDFINYPTSRGNDDADDEGDELSEDDAD</sequence>